<proteinExistence type="predicted"/>
<dbReference type="InterPro" id="IPR009492">
    <property type="entry name" value="TniQ"/>
</dbReference>
<reference evidence="2 3" key="2">
    <citation type="submission" date="2019-09" db="EMBL/GenBank/DDBJ databases">
        <title>Strain-level analysis of Eubacterium rectale using genomes from metagenomes.</title>
        <authorList>
            <person name="Karcher N."/>
            <person name="Segata N."/>
        </authorList>
    </citation>
    <scope>NUCLEOTIDE SEQUENCE [LARGE SCALE GENOMIC DNA]</scope>
    <source>
        <strain evidence="2 3">T3WBe13</strain>
    </source>
</reference>
<dbReference type="AlphaFoldDB" id="A0A5S4VRH4"/>
<gene>
    <name evidence="2" type="ORF">FYL31_07015</name>
</gene>
<name>A0A5S4VRH4_9FIRM</name>
<dbReference type="EMBL" id="VSTF01000005">
    <property type="protein sequence ID" value="TYL60486.1"/>
    <property type="molecule type" value="Genomic_DNA"/>
</dbReference>
<dbReference type="Pfam" id="PF06527">
    <property type="entry name" value="TniQ"/>
    <property type="match status" value="1"/>
</dbReference>
<dbReference type="Proteomes" id="UP000324327">
    <property type="component" value="Unassembled WGS sequence"/>
</dbReference>
<evidence type="ECO:0000313" key="3">
    <source>
        <dbReference type="Proteomes" id="UP000324327"/>
    </source>
</evidence>
<comment type="caution">
    <text evidence="2">The sequence shown here is derived from an EMBL/GenBank/DDBJ whole genome shotgun (WGS) entry which is preliminary data.</text>
</comment>
<dbReference type="RefSeq" id="WP_148872259.1">
    <property type="nucleotide sequence ID" value="NZ_VSTF01000005.1"/>
</dbReference>
<accession>A0A5S4VRH4</accession>
<feature type="domain" description="TniQ" evidence="1">
    <location>
        <begin position="4"/>
        <end position="157"/>
    </location>
</feature>
<evidence type="ECO:0000313" key="2">
    <source>
        <dbReference type="EMBL" id="TYL60486.1"/>
    </source>
</evidence>
<reference evidence="2 3" key="1">
    <citation type="submission" date="2019-08" db="EMBL/GenBank/DDBJ databases">
        <authorList>
            <person name="Duncan S."/>
            <person name="Walker A."/>
        </authorList>
    </citation>
    <scope>NUCLEOTIDE SEQUENCE [LARGE SCALE GENOMIC DNA]</scope>
    <source>
        <strain evidence="2 3">T3WBe13</strain>
    </source>
</reference>
<sequence>MIAFFPEPYPDELLYSLFARYYVRSGYPIYRSAAEDLYRDVNISPDMEFINPLTSDALHHLTKYKDMQQRILNNTLFPYYSAFIPNDRQRELLTQIADNKKVRCDMLRRIGGKEASKGLLFCPCCAKEDIKRYGETYWHRTHQIPHLYICPIHHCRLKYALTLKKGGRTPALLTAQELITVTDEITFVDNKSLIRLAEYINEVFKTINDVNSPVPVHVFLDSMLAYTPYKSKRGAQRNITKLTEDFIRFYKELPENPITEVWQMQKVFTGDKLNPYVICMIADFLQISPAALVYRKLPPRSQKKEFDARIHALFTAGYNCRQIADKLGISYESVKKMKAGSYEKSRTKQKGKGGVKRTDWELRDKETLPLVKEAILAVKESDGDRPVRITLSAVEKHLRLPSKSLLKMPICKKEVEQYTETMEQYWTREILWALDDIRKNCEPVTWTGIRRRINITRADFDRCLPLLLRTGEAKLLEAMVAEGKKE</sequence>
<protein>
    <recommendedName>
        <fullName evidence="1">TniQ domain-containing protein</fullName>
    </recommendedName>
</protein>
<evidence type="ECO:0000259" key="1">
    <source>
        <dbReference type="Pfam" id="PF06527"/>
    </source>
</evidence>
<organism evidence="2 3">
    <name type="scientific">Agathobacter rectalis</name>
    <dbReference type="NCBI Taxonomy" id="39491"/>
    <lineage>
        <taxon>Bacteria</taxon>
        <taxon>Bacillati</taxon>
        <taxon>Bacillota</taxon>
        <taxon>Clostridia</taxon>
        <taxon>Lachnospirales</taxon>
        <taxon>Lachnospiraceae</taxon>
        <taxon>Agathobacter</taxon>
    </lineage>
</organism>